<evidence type="ECO:0000313" key="3">
    <source>
        <dbReference type="Proteomes" id="UP000593560"/>
    </source>
</evidence>
<dbReference type="Proteomes" id="UP000593560">
    <property type="component" value="Unassembled WGS sequence"/>
</dbReference>
<name>A0A7J9HHE3_9ROSI</name>
<dbReference type="AlphaFoldDB" id="A0A7J9HHE3"/>
<feature type="region of interest" description="Disordered" evidence="1">
    <location>
        <begin position="287"/>
        <end position="309"/>
    </location>
</feature>
<gene>
    <name evidence="2" type="ORF">Gohar_024875</name>
</gene>
<accession>A0A7J9HHE3</accession>
<proteinExistence type="predicted"/>
<reference evidence="2 3" key="1">
    <citation type="journal article" date="2019" name="Genome Biol. Evol.">
        <title>Insights into the evolution of the New World diploid cottons (Gossypium, subgenus Houzingenia) based on genome sequencing.</title>
        <authorList>
            <person name="Grover C.E."/>
            <person name="Arick M.A. 2nd"/>
            <person name="Thrash A."/>
            <person name="Conover J.L."/>
            <person name="Sanders W.S."/>
            <person name="Peterson D.G."/>
            <person name="Frelichowski J.E."/>
            <person name="Scheffler J.A."/>
            <person name="Scheffler B.E."/>
            <person name="Wendel J.F."/>
        </authorList>
    </citation>
    <scope>NUCLEOTIDE SEQUENCE [LARGE SCALE GENOMIC DNA]</scope>
    <source>
        <strain evidence="2">0</strain>
        <tissue evidence="2">Leaf</tissue>
    </source>
</reference>
<evidence type="ECO:0000313" key="2">
    <source>
        <dbReference type="EMBL" id="MBA0809203.1"/>
    </source>
</evidence>
<protein>
    <recommendedName>
        <fullName evidence="4">RNase H type-1 domain-containing protein</fullName>
    </recommendedName>
</protein>
<organism evidence="2 3">
    <name type="scientific">Gossypium harknessii</name>
    <dbReference type="NCBI Taxonomy" id="34285"/>
    <lineage>
        <taxon>Eukaryota</taxon>
        <taxon>Viridiplantae</taxon>
        <taxon>Streptophyta</taxon>
        <taxon>Embryophyta</taxon>
        <taxon>Tracheophyta</taxon>
        <taxon>Spermatophyta</taxon>
        <taxon>Magnoliopsida</taxon>
        <taxon>eudicotyledons</taxon>
        <taxon>Gunneridae</taxon>
        <taxon>Pentapetalae</taxon>
        <taxon>rosids</taxon>
        <taxon>malvids</taxon>
        <taxon>Malvales</taxon>
        <taxon>Malvaceae</taxon>
        <taxon>Malvoideae</taxon>
        <taxon>Gossypium</taxon>
    </lineage>
</organism>
<evidence type="ECO:0008006" key="4">
    <source>
        <dbReference type="Google" id="ProtNLM"/>
    </source>
</evidence>
<keyword evidence="3" id="KW-1185">Reference proteome</keyword>
<sequence length="309" mass="34023">SKKAARRVNILKVVFESDCAILVNRINRKGRDITIIGQCMDKARMKLGSFSSVDVNASGRSDNFSANQAHAHRNVANESGTKFSRSICLMPSKLATTRRRGLPKPLPAFETACDPSLGLAQPSPYGILPIVVLVPSGCGVPSFIVLFTPLPIHLLGGLLADAPCYSRRAVEPHSSSLSPIFLQIELKGPCNTDITEECYLVFPASSHMFVSKIKPYMCKYEQIQTVKLRLAALSDNRSNSRANTCNKPRLLEGMHLLDKRSMWALPVALIFHNNSTDRTTFVLGSISEREPKKRLPHPRKAADAQITQS</sequence>
<dbReference type="EMBL" id="JABFAD010000009">
    <property type="protein sequence ID" value="MBA0809203.1"/>
    <property type="molecule type" value="Genomic_DNA"/>
</dbReference>
<feature type="non-terminal residue" evidence="2">
    <location>
        <position position="1"/>
    </location>
</feature>
<evidence type="ECO:0000256" key="1">
    <source>
        <dbReference type="SAM" id="MobiDB-lite"/>
    </source>
</evidence>
<dbReference type="PANTHER" id="PTHR34410:SF2">
    <property type="entry name" value="RRNA INTRON-ENCODED HOMING ENDONUCLEASE"/>
    <property type="match status" value="1"/>
</dbReference>
<comment type="caution">
    <text evidence="2">The sequence shown here is derived from an EMBL/GenBank/DDBJ whole genome shotgun (WGS) entry which is preliminary data.</text>
</comment>
<dbReference type="OrthoDB" id="1742831at2759"/>
<dbReference type="PANTHER" id="PTHR34410">
    <property type="entry name" value="INTRON-ENCODED HOMING ENDONUCLEASE, PUTATIVE-RELATED"/>
    <property type="match status" value="1"/>
</dbReference>